<gene>
    <name evidence="5" type="ORF">GUJ93_ZPchr0013g37478</name>
</gene>
<dbReference type="EMBL" id="JAAALK010000079">
    <property type="protein sequence ID" value="KAG8096776.1"/>
    <property type="molecule type" value="Genomic_DNA"/>
</dbReference>
<evidence type="ECO:0000313" key="5">
    <source>
        <dbReference type="EMBL" id="KAG8096776.1"/>
    </source>
</evidence>
<dbReference type="AlphaFoldDB" id="A0A8J6BXX3"/>
<dbReference type="GO" id="GO:0005681">
    <property type="term" value="C:spliceosomal complex"/>
    <property type="evidence" value="ECO:0007669"/>
    <property type="project" value="TreeGrafter"/>
</dbReference>
<proteinExistence type="predicted"/>
<evidence type="ECO:0000313" key="6">
    <source>
        <dbReference type="Proteomes" id="UP000729402"/>
    </source>
</evidence>
<dbReference type="PANTHER" id="PTHR21399:SF2">
    <property type="entry name" value="NUCLEOTIDE-SENSITIVE CHLORIDE CONDUCTANCE REGULATOR FAMILY PROTEIN, EXPRESSED"/>
    <property type="match status" value="1"/>
</dbReference>
<keyword evidence="3" id="KW-0963">Cytoplasm</keyword>
<dbReference type="GO" id="GO:0045292">
    <property type="term" value="P:mRNA cis splicing, via spliceosome"/>
    <property type="evidence" value="ECO:0007669"/>
    <property type="project" value="TreeGrafter"/>
</dbReference>
<dbReference type="PANTHER" id="PTHR21399">
    <property type="entry name" value="CHLORIDE CONDUCTANCE REGULATORY PROTEIN ICLN"/>
    <property type="match status" value="1"/>
</dbReference>
<comment type="subcellular location">
    <subcellularLocation>
        <location evidence="2">Cytoplasm</location>
    </subcellularLocation>
    <subcellularLocation>
        <location evidence="1">Nucleus</location>
    </subcellularLocation>
</comment>
<dbReference type="InterPro" id="IPR039924">
    <property type="entry name" value="ICln/Lot5/Saf5"/>
</dbReference>
<comment type="caution">
    <text evidence="5">The sequence shown here is derived from an EMBL/GenBank/DDBJ whole genome shotgun (WGS) entry which is preliminary data.</text>
</comment>
<evidence type="ECO:0000256" key="3">
    <source>
        <dbReference type="ARBA" id="ARBA00022490"/>
    </source>
</evidence>
<keyword evidence="6" id="KW-1185">Reference proteome</keyword>
<organism evidence="5 6">
    <name type="scientific">Zizania palustris</name>
    <name type="common">Northern wild rice</name>
    <dbReference type="NCBI Taxonomy" id="103762"/>
    <lineage>
        <taxon>Eukaryota</taxon>
        <taxon>Viridiplantae</taxon>
        <taxon>Streptophyta</taxon>
        <taxon>Embryophyta</taxon>
        <taxon>Tracheophyta</taxon>
        <taxon>Spermatophyta</taxon>
        <taxon>Magnoliopsida</taxon>
        <taxon>Liliopsida</taxon>
        <taxon>Poales</taxon>
        <taxon>Poaceae</taxon>
        <taxon>BOP clade</taxon>
        <taxon>Oryzoideae</taxon>
        <taxon>Oryzeae</taxon>
        <taxon>Zizaniinae</taxon>
        <taxon>Zizania</taxon>
    </lineage>
</organism>
<keyword evidence="4" id="KW-0539">Nucleus</keyword>
<dbReference type="OrthoDB" id="19714at2759"/>
<sequence>MAPALQRFTDIAGDGGPRLDGASGDELVRVERAASVTTRRVVLLGEAEKGQGYAVDFLAITLHAVSRDPEAYPSPCIYTQVIGETNSPFIVSVVSCGLIGRTFVRCSAYILPLVSCFKLGVGVLQRGALN</sequence>
<evidence type="ECO:0000256" key="1">
    <source>
        <dbReference type="ARBA" id="ARBA00004123"/>
    </source>
</evidence>
<dbReference type="GO" id="GO:0000387">
    <property type="term" value="P:spliceosomal snRNP assembly"/>
    <property type="evidence" value="ECO:0007669"/>
    <property type="project" value="TreeGrafter"/>
</dbReference>
<reference evidence="5" key="1">
    <citation type="journal article" date="2021" name="bioRxiv">
        <title>Whole Genome Assembly and Annotation of Northern Wild Rice, Zizania palustris L., Supports a Whole Genome Duplication in the Zizania Genus.</title>
        <authorList>
            <person name="Haas M."/>
            <person name="Kono T."/>
            <person name="Macchietto M."/>
            <person name="Millas R."/>
            <person name="McGilp L."/>
            <person name="Shao M."/>
            <person name="Duquette J."/>
            <person name="Hirsch C.N."/>
            <person name="Kimball J."/>
        </authorList>
    </citation>
    <scope>NUCLEOTIDE SEQUENCE</scope>
    <source>
        <tissue evidence="5">Fresh leaf tissue</tissue>
    </source>
</reference>
<dbReference type="GO" id="GO:0005829">
    <property type="term" value="C:cytosol"/>
    <property type="evidence" value="ECO:0007669"/>
    <property type="project" value="TreeGrafter"/>
</dbReference>
<dbReference type="GO" id="GO:0034715">
    <property type="term" value="C:pICln-Sm protein complex"/>
    <property type="evidence" value="ECO:0007669"/>
    <property type="project" value="TreeGrafter"/>
</dbReference>
<accession>A0A8J6BXX3</accession>
<evidence type="ECO:0000256" key="4">
    <source>
        <dbReference type="ARBA" id="ARBA00023242"/>
    </source>
</evidence>
<dbReference type="Pfam" id="PF03517">
    <property type="entry name" value="Voldacs"/>
    <property type="match status" value="1"/>
</dbReference>
<name>A0A8J6BXX3_ZIZPA</name>
<dbReference type="Proteomes" id="UP000729402">
    <property type="component" value="Unassembled WGS sequence"/>
</dbReference>
<evidence type="ECO:0000256" key="2">
    <source>
        <dbReference type="ARBA" id="ARBA00004496"/>
    </source>
</evidence>
<protein>
    <submittedName>
        <fullName evidence="5">Uncharacterized protein</fullName>
    </submittedName>
</protein>
<reference evidence="5" key="2">
    <citation type="submission" date="2021-02" db="EMBL/GenBank/DDBJ databases">
        <authorList>
            <person name="Kimball J.A."/>
            <person name="Haas M.W."/>
            <person name="Macchietto M."/>
            <person name="Kono T."/>
            <person name="Duquette J."/>
            <person name="Shao M."/>
        </authorList>
    </citation>
    <scope>NUCLEOTIDE SEQUENCE</scope>
    <source>
        <tissue evidence="5">Fresh leaf tissue</tissue>
    </source>
</reference>